<evidence type="ECO:0000256" key="2">
    <source>
        <dbReference type="ARBA" id="ARBA00022679"/>
    </source>
</evidence>
<dbReference type="PIRSF" id="PIRSF004553">
    <property type="entry name" value="CHP00095"/>
    <property type="match status" value="1"/>
</dbReference>
<dbReference type="GO" id="GO:0003676">
    <property type="term" value="F:nucleic acid binding"/>
    <property type="evidence" value="ECO:0007669"/>
    <property type="project" value="InterPro"/>
</dbReference>
<proteinExistence type="predicted"/>
<keyword evidence="1 3" id="KW-0489">Methyltransferase</keyword>
<protein>
    <submittedName>
        <fullName evidence="3">Methyltransferase domain-containing protein</fullName>
    </submittedName>
</protein>
<dbReference type="PANTHER" id="PTHR43542:SF1">
    <property type="entry name" value="METHYLTRANSFERASE"/>
    <property type="match status" value="1"/>
</dbReference>
<dbReference type="GO" id="GO:0008168">
    <property type="term" value="F:methyltransferase activity"/>
    <property type="evidence" value="ECO:0007669"/>
    <property type="project" value="UniProtKB-KW"/>
</dbReference>
<evidence type="ECO:0000313" key="3">
    <source>
        <dbReference type="EMBL" id="HGZ80113.1"/>
    </source>
</evidence>
<dbReference type="Gene3D" id="3.40.50.150">
    <property type="entry name" value="Vaccinia Virus protein VP39"/>
    <property type="match status" value="1"/>
</dbReference>
<dbReference type="EMBL" id="DTKQ01000054">
    <property type="protein sequence ID" value="HGZ80113.1"/>
    <property type="molecule type" value="Genomic_DNA"/>
</dbReference>
<reference evidence="3" key="1">
    <citation type="journal article" date="2020" name="mSystems">
        <title>Genome- and Community-Level Interaction Insights into Carbon Utilization and Element Cycling Functions of Hydrothermarchaeota in Hydrothermal Sediment.</title>
        <authorList>
            <person name="Zhou Z."/>
            <person name="Liu Y."/>
            <person name="Xu W."/>
            <person name="Pan J."/>
            <person name="Luo Z.H."/>
            <person name="Li M."/>
        </authorList>
    </citation>
    <scope>NUCLEOTIDE SEQUENCE [LARGE SCALE GENOMIC DNA]</scope>
    <source>
        <strain evidence="3">SpSt-86</strain>
    </source>
</reference>
<sequence length="180" mass="20169">MLSLLQITGGFLKGRKVQPVPDPRTRYTSSMVRQALFSMVDVTDKSFLELFCGSAVVSLEAISRGARKAVAVDVSKLATKVARQNAEKLGVQLTVLCMDYRRFLEKNSESFDVVFIDPPYELGFVNEAVRLLSEKKVAETIVVEKSKREKIIVPTELEVLKERSYGDSDLVILRRRPVSA</sequence>
<dbReference type="Pfam" id="PF03602">
    <property type="entry name" value="Cons_hypoth95"/>
    <property type="match status" value="1"/>
</dbReference>
<evidence type="ECO:0000256" key="1">
    <source>
        <dbReference type="ARBA" id="ARBA00022603"/>
    </source>
</evidence>
<name>A0A832I7B7_9THEM</name>
<dbReference type="PROSITE" id="PS00092">
    <property type="entry name" value="N6_MTASE"/>
    <property type="match status" value="1"/>
</dbReference>
<dbReference type="SUPFAM" id="SSF53335">
    <property type="entry name" value="S-adenosyl-L-methionine-dependent methyltransferases"/>
    <property type="match status" value="1"/>
</dbReference>
<dbReference type="InterPro" id="IPR004398">
    <property type="entry name" value="RNA_MeTrfase_RsmD"/>
</dbReference>
<dbReference type="CDD" id="cd02440">
    <property type="entry name" value="AdoMet_MTases"/>
    <property type="match status" value="1"/>
</dbReference>
<dbReference type="GO" id="GO:0031167">
    <property type="term" value="P:rRNA methylation"/>
    <property type="evidence" value="ECO:0007669"/>
    <property type="project" value="InterPro"/>
</dbReference>
<dbReference type="InterPro" id="IPR002052">
    <property type="entry name" value="DNA_methylase_N6_adenine_CS"/>
</dbReference>
<dbReference type="AlphaFoldDB" id="A0A832I7B7"/>
<dbReference type="PANTHER" id="PTHR43542">
    <property type="entry name" value="METHYLTRANSFERASE"/>
    <property type="match status" value="1"/>
</dbReference>
<comment type="caution">
    <text evidence="3">The sequence shown here is derived from an EMBL/GenBank/DDBJ whole genome shotgun (WGS) entry which is preliminary data.</text>
</comment>
<dbReference type="InterPro" id="IPR029063">
    <property type="entry name" value="SAM-dependent_MTases_sf"/>
</dbReference>
<organism evidence="3">
    <name type="scientific">Pseudothermotoga hypogea</name>
    <dbReference type="NCBI Taxonomy" id="57487"/>
    <lineage>
        <taxon>Bacteria</taxon>
        <taxon>Thermotogati</taxon>
        <taxon>Thermotogota</taxon>
        <taxon>Thermotogae</taxon>
        <taxon>Thermotogales</taxon>
        <taxon>Thermotogaceae</taxon>
        <taxon>Pseudothermotoga</taxon>
    </lineage>
</organism>
<gene>
    <name evidence="3" type="ORF">ENW55_09040</name>
</gene>
<keyword evidence="2 3" id="KW-0808">Transferase</keyword>
<accession>A0A832I7B7</accession>